<dbReference type="Proteomes" id="UP001497700">
    <property type="component" value="Unassembled WGS sequence"/>
</dbReference>
<comment type="caution">
    <text evidence="1">The sequence shown here is derived from an EMBL/GenBank/DDBJ whole genome shotgun (WGS) entry which is preliminary data.</text>
</comment>
<gene>
    <name evidence="1" type="ORF">F4820DRAFT_464474</name>
</gene>
<accession>A0ACB9YQP2</accession>
<evidence type="ECO:0000313" key="2">
    <source>
        <dbReference type="Proteomes" id="UP001497700"/>
    </source>
</evidence>
<keyword evidence="2" id="KW-1185">Reference proteome</keyword>
<evidence type="ECO:0000313" key="1">
    <source>
        <dbReference type="EMBL" id="KAI4861712.1"/>
    </source>
</evidence>
<reference evidence="1 2" key="1">
    <citation type="journal article" date="2022" name="New Phytol.">
        <title>Ecological generalism drives hyperdiversity of secondary metabolite gene clusters in xylarialean endophytes.</title>
        <authorList>
            <person name="Franco M.E.E."/>
            <person name="Wisecaver J.H."/>
            <person name="Arnold A.E."/>
            <person name="Ju Y.M."/>
            <person name="Slot J.C."/>
            <person name="Ahrendt S."/>
            <person name="Moore L.P."/>
            <person name="Eastman K.E."/>
            <person name="Scott K."/>
            <person name="Konkel Z."/>
            <person name="Mondo S.J."/>
            <person name="Kuo A."/>
            <person name="Hayes R.D."/>
            <person name="Haridas S."/>
            <person name="Andreopoulos B."/>
            <person name="Riley R."/>
            <person name="LaButti K."/>
            <person name="Pangilinan J."/>
            <person name="Lipzen A."/>
            <person name="Amirebrahimi M."/>
            <person name="Yan J."/>
            <person name="Adam C."/>
            <person name="Keymanesh K."/>
            <person name="Ng V."/>
            <person name="Louie K."/>
            <person name="Northen T."/>
            <person name="Drula E."/>
            <person name="Henrissat B."/>
            <person name="Hsieh H.M."/>
            <person name="Youens-Clark K."/>
            <person name="Lutzoni F."/>
            <person name="Miadlikowska J."/>
            <person name="Eastwood D.C."/>
            <person name="Hamelin R.C."/>
            <person name="Grigoriev I.V."/>
            <person name="U'Ren J.M."/>
        </authorList>
    </citation>
    <scope>NUCLEOTIDE SEQUENCE [LARGE SCALE GENOMIC DNA]</scope>
    <source>
        <strain evidence="1 2">CBS 119005</strain>
    </source>
</reference>
<sequence length="634" mass="71879">MQDSFFPSTLMTNHIRLLRLNTDFSTPNIGSLEVTAHDDAPPYYALSHCWGTQAQDVPVQADSQPFYVSSDLAAGLHRLRELAAEVSFLSISIKYIWVDKICINQRNIPELSSQVKIMGKIYTKAVRTLVWLGPELVSSLAAWRLLDRIYGVFRDQNLSAKVVEDIPKRLCYSEPAHNTSGLPSMDDEQWANLRELLQVKWFTRIWIIQEVVLSSEDPIILHGKHVYPWSRLGWVAAWLRRNGYVRLSQIPPEIYNIDAVCLLRRSQKKWLIEALLSFTQVKFHATNQRDKVYGLLGLAAECQDEGTFPEVLRPDYTIDVALLYSNIGRFLIKIGRSFAITTRCHGSNGSLSRTRRQHKLPGLPSWSPDWSDFRVFNDRLRTSFAWIDYSDPSKPATLGYPAHYAASAGLEIKLYETADDPLALRVAGLRLDEVVRVIPFSMEIEKDSRFSPQFAVWFSQIAEVAMVDIMNGNVVSWAASLIKTTTAEQHRLAGRNCDQSSRDGLAYLYEHLLHDAAQLALLQSKSGSREALDLLRVLSERGEPREYEVLATNFCFSRSFFITVNGRMGIGPSDSQIGDTVSVIQGGCVPYIIRHHDKGKWIFVGESYVHGLMNGEAILALRHGKMQEEIFELR</sequence>
<dbReference type="EMBL" id="MU393544">
    <property type="protein sequence ID" value="KAI4861712.1"/>
    <property type="molecule type" value="Genomic_DNA"/>
</dbReference>
<proteinExistence type="predicted"/>
<protein>
    <submittedName>
        <fullName evidence="1">HET domain-containing protein</fullName>
    </submittedName>
</protein>
<organism evidence="1 2">
    <name type="scientific">Hypoxylon rubiginosum</name>
    <dbReference type="NCBI Taxonomy" id="110542"/>
    <lineage>
        <taxon>Eukaryota</taxon>
        <taxon>Fungi</taxon>
        <taxon>Dikarya</taxon>
        <taxon>Ascomycota</taxon>
        <taxon>Pezizomycotina</taxon>
        <taxon>Sordariomycetes</taxon>
        <taxon>Xylariomycetidae</taxon>
        <taxon>Xylariales</taxon>
        <taxon>Hypoxylaceae</taxon>
        <taxon>Hypoxylon</taxon>
    </lineage>
</organism>
<name>A0ACB9YQP2_9PEZI</name>